<protein>
    <submittedName>
        <fullName evidence="5">Thioredoxin</fullName>
    </submittedName>
</protein>
<dbReference type="GO" id="GO:0015035">
    <property type="term" value="F:protein-disulfide reductase activity"/>
    <property type="evidence" value="ECO:0007669"/>
    <property type="project" value="TreeGrafter"/>
</dbReference>
<dbReference type="GO" id="GO:0005829">
    <property type="term" value="C:cytosol"/>
    <property type="evidence" value="ECO:0007669"/>
    <property type="project" value="TreeGrafter"/>
</dbReference>
<dbReference type="PANTHER" id="PTHR45663:SF11">
    <property type="entry name" value="GEO12009P1"/>
    <property type="match status" value="1"/>
</dbReference>
<dbReference type="Proteomes" id="UP000295689">
    <property type="component" value="Unassembled WGS sequence"/>
</dbReference>
<accession>A0A4R2AUU4</accession>
<proteinExistence type="inferred from homology"/>
<comment type="similarity">
    <text evidence="1">Belongs to the thioredoxin family.</text>
</comment>
<keyword evidence="6" id="KW-1185">Reference proteome</keyword>
<dbReference type="EMBL" id="SLVV01000025">
    <property type="protein sequence ID" value="TCN17546.1"/>
    <property type="molecule type" value="Genomic_DNA"/>
</dbReference>
<keyword evidence="3" id="KW-0676">Redox-active center</keyword>
<dbReference type="Gene3D" id="3.40.30.10">
    <property type="entry name" value="Glutaredoxin"/>
    <property type="match status" value="1"/>
</dbReference>
<gene>
    <name evidence="5" type="ORF">EV146_12511</name>
</gene>
<evidence type="ECO:0000313" key="6">
    <source>
        <dbReference type="Proteomes" id="UP000295689"/>
    </source>
</evidence>
<name>A0A4R2AUU4_9BACI</name>
<dbReference type="PANTHER" id="PTHR45663">
    <property type="entry name" value="GEO12009P1"/>
    <property type="match status" value="1"/>
</dbReference>
<evidence type="ECO:0000256" key="2">
    <source>
        <dbReference type="ARBA" id="ARBA00023157"/>
    </source>
</evidence>
<dbReference type="AlphaFoldDB" id="A0A4R2AUU4"/>
<dbReference type="InterPro" id="IPR013766">
    <property type="entry name" value="Thioredoxin_domain"/>
</dbReference>
<evidence type="ECO:0000259" key="4">
    <source>
        <dbReference type="PROSITE" id="PS51352"/>
    </source>
</evidence>
<dbReference type="RefSeq" id="WP_132011549.1">
    <property type="nucleotide sequence ID" value="NZ_JABUHM010000024.1"/>
</dbReference>
<sequence>MKKVIVFIVLVVAIFGVTAFVSSKQQAVKVEGNPFGKETLHPATVEQLDDPNYQNLILPNELEGDLEANKDRFVYFYSPTCSHCKETTPVLSPLAKELDVDLVLYNLLEFEEGWDDYKIEATPTIIYFKDGEEADRLRGTNTKDAFKKWFESK</sequence>
<keyword evidence="2" id="KW-1015">Disulfide bond</keyword>
<organism evidence="5 6">
    <name type="scientific">Mesobacillus foraminis</name>
    <dbReference type="NCBI Taxonomy" id="279826"/>
    <lineage>
        <taxon>Bacteria</taxon>
        <taxon>Bacillati</taxon>
        <taxon>Bacillota</taxon>
        <taxon>Bacilli</taxon>
        <taxon>Bacillales</taxon>
        <taxon>Bacillaceae</taxon>
        <taxon>Mesobacillus</taxon>
    </lineage>
</organism>
<evidence type="ECO:0000313" key="5">
    <source>
        <dbReference type="EMBL" id="TCN17546.1"/>
    </source>
</evidence>
<reference evidence="5 6" key="1">
    <citation type="journal article" date="2015" name="Stand. Genomic Sci.">
        <title>Genomic Encyclopedia of Bacterial and Archaeal Type Strains, Phase III: the genomes of soil and plant-associated and newly described type strains.</title>
        <authorList>
            <person name="Whitman W.B."/>
            <person name="Woyke T."/>
            <person name="Klenk H.P."/>
            <person name="Zhou Y."/>
            <person name="Lilburn T.G."/>
            <person name="Beck B.J."/>
            <person name="De Vos P."/>
            <person name="Vandamme P."/>
            <person name="Eisen J.A."/>
            <person name="Garrity G."/>
            <person name="Hugenholtz P."/>
            <person name="Kyrpides N.C."/>
        </authorList>
    </citation>
    <scope>NUCLEOTIDE SEQUENCE [LARGE SCALE GENOMIC DNA]</scope>
    <source>
        <strain evidence="5 6">CV53</strain>
    </source>
</reference>
<dbReference type="SUPFAM" id="SSF52833">
    <property type="entry name" value="Thioredoxin-like"/>
    <property type="match status" value="1"/>
</dbReference>
<evidence type="ECO:0000256" key="3">
    <source>
        <dbReference type="ARBA" id="ARBA00023284"/>
    </source>
</evidence>
<dbReference type="PROSITE" id="PS51352">
    <property type="entry name" value="THIOREDOXIN_2"/>
    <property type="match status" value="1"/>
</dbReference>
<dbReference type="Pfam" id="PF00085">
    <property type="entry name" value="Thioredoxin"/>
    <property type="match status" value="1"/>
</dbReference>
<evidence type="ECO:0000256" key="1">
    <source>
        <dbReference type="ARBA" id="ARBA00008987"/>
    </source>
</evidence>
<feature type="domain" description="Thioredoxin" evidence="4">
    <location>
        <begin position="29"/>
        <end position="153"/>
    </location>
</feature>
<comment type="caution">
    <text evidence="5">The sequence shown here is derived from an EMBL/GenBank/DDBJ whole genome shotgun (WGS) entry which is preliminary data.</text>
</comment>
<dbReference type="InterPro" id="IPR036249">
    <property type="entry name" value="Thioredoxin-like_sf"/>
</dbReference>
<dbReference type="CDD" id="cd02947">
    <property type="entry name" value="TRX_family"/>
    <property type="match status" value="1"/>
</dbReference>
<dbReference type="GO" id="GO:0045454">
    <property type="term" value="P:cell redox homeostasis"/>
    <property type="evidence" value="ECO:0007669"/>
    <property type="project" value="TreeGrafter"/>
</dbReference>